<evidence type="ECO:0000313" key="1">
    <source>
        <dbReference type="EMBL" id="KAH7964163.1"/>
    </source>
</evidence>
<keyword evidence="2" id="KW-1185">Reference proteome</keyword>
<evidence type="ECO:0008006" key="3">
    <source>
        <dbReference type="Google" id="ProtNLM"/>
    </source>
</evidence>
<dbReference type="VEuPathDB" id="VectorBase:LOC119177979"/>
<comment type="caution">
    <text evidence="1">The sequence shown here is derived from an EMBL/GenBank/DDBJ whole genome shotgun (WGS) entry which is preliminary data.</text>
</comment>
<dbReference type="EMBL" id="JABSTU010004183">
    <property type="protein sequence ID" value="KAH7964163.1"/>
    <property type="molecule type" value="Genomic_DNA"/>
</dbReference>
<organism evidence="1 2">
    <name type="scientific">Rhipicephalus microplus</name>
    <name type="common">Cattle tick</name>
    <name type="synonym">Boophilus microplus</name>
    <dbReference type="NCBI Taxonomy" id="6941"/>
    <lineage>
        <taxon>Eukaryota</taxon>
        <taxon>Metazoa</taxon>
        <taxon>Ecdysozoa</taxon>
        <taxon>Arthropoda</taxon>
        <taxon>Chelicerata</taxon>
        <taxon>Arachnida</taxon>
        <taxon>Acari</taxon>
        <taxon>Parasitiformes</taxon>
        <taxon>Ixodida</taxon>
        <taxon>Ixodoidea</taxon>
        <taxon>Ixodidae</taxon>
        <taxon>Rhipicephalinae</taxon>
        <taxon>Rhipicephalus</taxon>
        <taxon>Boophilus</taxon>
    </lineage>
</organism>
<dbReference type="Proteomes" id="UP000821866">
    <property type="component" value="Unassembled WGS sequence"/>
</dbReference>
<name>A0A9J6CZY3_RHIMP</name>
<protein>
    <recommendedName>
        <fullName evidence="3">Tick transposon</fullName>
    </recommendedName>
</protein>
<proteinExistence type="predicted"/>
<dbReference type="AlphaFoldDB" id="A0A9J6CZY3"/>
<accession>A0A9J6CZY3</accession>
<gene>
    <name evidence="1" type="ORF">HPB51_027600</name>
</gene>
<reference evidence="1" key="2">
    <citation type="submission" date="2021-09" db="EMBL/GenBank/DDBJ databases">
        <authorList>
            <person name="Jia N."/>
            <person name="Wang J."/>
            <person name="Shi W."/>
            <person name="Du L."/>
            <person name="Sun Y."/>
            <person name="Zhan W."/>
            <person name="Jiang J."/>
            <person name="Wang Q."/>
            <person name="Zhang B."/>
            <person name="Ji P."/>
            <person name="Sakyi L.B."/>
            <person name="Cui X."/>
            <person name="Yuan T."/>
            <person name="Jiang B."/>
            <person name="Yang W."/>
            <person name="Lam T.T.-Y."/>
            <person name="Chang Q."/>
            <person name="Ding S."/>
            <person name="Wang X."/>
            <person name="Zhu J."/>
            <person name="Ruan X."/>
            <person name="Zhao L."/>
            <person name="Wei J."/>
            <person name="Que T."/>
            <person name="Du C."/>
            <person name="Cheng J."/>
            <person name="Dai P."/>
            <person name="Han X."/>
            <person name="Huang E."/>
            <person name="Gao Y."/>
            <person name="Liu J."/>
            <person name="Shao H."/>
            <person name="Ye R."/>
            <person name="Li L."/>
            <person name="Wei W."/>
            <person name="Wang X."/>
            <person name="Wang C."/>
            <person name="Huo Q."/>
            <person name="Li W."/>
            <person name="Guo W."/>
            <person name="Chen H."/>
            <person name="Chen S."/>
            <person name="Zhou L."/>
            <person name="Zhou L."/>
            <person name="Ni X."/>
            <person name="Tian J."/>
            <person name="Zhou Y."/>
            <person name="Sheng Y."/>
            <person name="Liu T."/>
            <person name="Pan Y."/>
            <person name="Xia L."/>
            <person name="Li J."/>
            <person name="Zhao F."/>
            <person name="Cao W."/>
        </authorList>
    </citation>
    <scope>NUCLEOTIDE SEQUENCE</scope>
    <source>
        <strain evidence="1">Rmic-2018</strain>
        <tissue evidence="1">Larvae</tissue>
    </source>
</reference>
<sequence>MEKLACVRLTSWMENHKAFPPCMTGIRQRLSAQESILDLKQVAAATHFVRWVAKKTEVVKKHNVMKLINAYVLSHIAYVTAYAGGSRGENEKLNAAVRKNFKTAMHVPQYTKTYRLHKLGMQNTLDEITEAQRTAQLKGLSGTRKATHILDLLGIKYHVAQGLKEALLPEVRDAILTEKIHRNRHPVHDLE</sequence>
<evidence type="ECO:0000313" key="2">
    <source>
        <dbReference type="Proteomes" id="UP000821866"/>
    </source>
</evidence>
<reference evidence="1" key="1">
    <citation type="journal article" date="2020" name="Cell">
        <title>Large-Scale Comparative Analyses of Tick Genomes Elucidate Their Genetic Diversity and Vector Capacities.</title>
        <authorList>
            <consortium name="Tick Genome and Microbiome Consortium (TIGMIC)"/>
            <person name="Jia N."/>
            <person name="Wang J."/>
            <person name="Shi W."/>
            <person name="Du L."/>
            <person name="Sun Y."/>
            <person name="Zhan W."/>
            <person name="Jiang J.F."/>
            <person name="Wang Q."/>
            <person name="Zhang B."/>
            <person name="Ji P."/>
            <person name="Bell-Sakyi L."/>
            <person name="Cui X.M."/>
            <person name="Yuan T.T."/>
            <person name="Jiang B.G."/>
            <person name="Yang W.F."/>
            <person name="Lam T.T."/>
            <person name="Chang Q.C."/>
            <person name="Ding S.J."/>
            <person name="Wang X.J."/>
            <person name="Zhu J.G."/>
            <person name="Ruan X.D."/>
            <person name="Zhao L."/>
            <person name="Wei J.T."/>
            <person name="Ye R.Z."/>
            <person name="Que T.C."/>
            <person name="Du C.H."/>
            <person name="Zhou Y.H."/>
            <person name="Cheng J.X."/>
            <person name="Dai P.F."/>
            <person name="Guo W.B."/>
            <person name="Han X.H."/>
            <person name="Huang E.J."/>
            <person name="Li L.F."/>
            <person name="Wei W."/>
            <person name="Gao Y.C."/>
            <person name="Liu J.Z."/>
            <person name="Shao H.Z."/>
            <person name="Wang X."/>
            <person name="Wang C.C."/>
            <person name="Yang T.C."/>
            <person name="Huo Q.B."/>
            <person name="Li W."/>
            <person name="Chen H.Y."/>
            <person name="Chen S.E."/>
            <person name="Zhou L.G."/>
            <person name="Ni X.B."/>
            <person name="Tian J.H."/>
            <person name="Sheng Y."/>
            <person name="Liu T."/>
            <person name="Pan Y.S."/>
            <person name="Xia L.Y."/>
            <person name="Li J."/>
            <person name="Zhao F."/>
            <person name="Cao W.C."/>
        </authorList>
    </citation>
    <scope>NUCLEOTIDE SEQUENCE</scope>
    <source>
        <strain evidence="1">Rmic-2018</strain>
    </source>
</reference>